<evidence type="ECO:0000313" key="4">
    <source>
        <dbReference type="EMBL" id="PPJ22396.1"/>
    </source>
</evidence>
<dbReference type="GO" id="GO:0000976">
    <property type="term" value="F:transcription cis-regulatory region binding"/>
    <property type="evidence" value="ECO:0007669"/>
    <property type="project" value="TreeGrafter"/>
</dbReference>
<dbReference type="GO" id="GO:0003700">
    <property type="term" value="F:DNA-binding transcription factor activity"/>
    <property type="evidence" value="ECO:0007669"/>
    <property type="project" value="TreeGrafter"/>
</dbReference>
<feature type="DNA-binding region" description="H-T-H motif" evidence="2">
    <location>
        <begin position="52"/>
        <end position="71"/>
    </location>
</feature>
<name>A0A2S5ZX86_9NOCA</name>
<reference evidence="4 5" key="1">
    <citation type="submission" date="2018-02" db="EMBL/GenBank/DDBJ databases">
        <title>8 Nocardia nova and 1 Nocardia cyriacigeorgica strain used for evolution to TMP-SMX.</title>
        <authorList>
            <person name="Mehta H."/>
            <person name="Weng J."/>
            <person name="Shamoo Y."/>
        </authorList>
    </citation>
    <scope>NUCLEOTIDE SEQUENCE [LARGE SCALE GENOMIC DNA]</scope>
    <source>
        <strain evidence="4 5">BAA2227</strain>
    </source>
</reference>
<dbReference type="InterPro" id="IPR009057">
    <property type="entry name" value="Homeodomain-like_sf"/>
</dbReference>
<dbReference type="InterPro" id="IPR036271">
    <property type="entry name" value="Tet_transcr_reg_TetR-rel_C_sf"/>
</dbReference>
<keyword evidence="5" id="KW-1185">Reference proteome</keyword>
<evidence type="ECO:0000256" key="1">
    <source>
        <dbReference type="ARBA" id="ARBA00023125"/>
    </source>
</evidence>
<dbReference type="SUPFAM" id="SSF48498">
    <property type="entry name" value="Tetracyclin repressor-like, C-terminal domain"/>
    <property type="match status" value="1"/>
</dbReference>
<evidence type="ECO:0000313" key="5">
    <source>
        <dbReference type="Proteomes" id="UP000238356"/>
    </source>
</evidence>
<feature type="domain" description="HTH tetR-type" evidence="3">
    <location>
        <begin position="29"/>
        <end position="89"/>
    </location>
</feature>
<keyword evidence="1 2" id="KW-0238">DNA-binding</keyword>
<evidence type="ECO:0000259" key="3">
    <source>
        <dbReference type="PROSITE" id="PS50977"/>
    </source>
</evidence>
<dbReference type="SUPFAM" id="SSF46689">
    <property type="entry name" value="Homeodomain-like"/>
    <property type="match status" value="1"/>
</dbReference>
<organism evidence="4 5">
    <name type="scientific">Nocardia nova</name>
    <dbReference type="NCBI Taxonomy" id="37330"/>
    <lineage>
        <taxon>Bacteria</taxon>
        <taxon>Bacillati</taxon>
        <taxon>Actinomycetota</taxon>
        <taxon>Actinomycetes</taxon>
        <taxon>Mycobacteriales</taxon>
        <taxon>Nocardiaceae</taxon>
        <taxon>Nocardia</taxon>
    </lineage>
</organism>
<dbReference type="InterPro" id="IPR050109">
    <property type="entry name" value="HTH-type_TetR-like_transc_reg"/>
</dbReference>
<dbReference type="AlphaFoldDB" id="A0A2S5ZX86"/>
<dbReference type="RefSeq" id="WP_063015228.1">
    <property type="nucleotide sequence ID" value="NZ_JAUJFK010000019.1"/>
</dbReference>
<evidence type="ECO:0000256" key="2">
    <source>
        <dbReference type="PROSITE-ProRule" id="PRU00335"/>
    </source>
</evidence>
<comment type="caution">
    <text evidence="4">The sequence shown here is derived from an EMBL/GenBank/DDBJ whole genome shotgun (WGS) entry which is preliminary data.</text>
</comment>
<dbReference type="Proteomes" id="UP000238356">
    <property type="component" value="Unassembled WGS sequence"/>
</dbReference>
<dbReference type="EMBL" id="PSZD01000030">
    <property type="protein sequence ID" value="PPJ22396.1"/>
    <property type="molecule type" value="Genomic_DNA"/>
</dbReference>
<dbReference type="PANTHER" id="PTHR30055:SF226">
    <property type="entry name" value="HTH-TYPE TRANSCRIPTIONAL REGULATOR PKSA"/>
    <property type="match status" value="1"/>
</dbReference>
<dbReference type="Gene3D" id="1.10.357.10">
    <property type="entry name" value="Tetracycline Repressor, domain 2"/>
    <property type="match status" value="1"/>
</dbReference>
<protein>
    <submittedName>
        <fullName evidence="4">TetR/AcrR family transcriptional regulator</fullName>
    </submittedName>
</protein>
<proteinExistence type="predicted"/>
<dbReference type="InterPro" id="IPR001647">
    <property type="entry name" value="HTH_TetR"/>
</dbReference>
<dbReference type="PANTHER" id="PTHR30055">
    <property type="entry name" value="HTH-TYPE TRANSCRIPTIONAL REGULATOR RUTR"/>
    <property type="match status" value="1"/>
</dbReference>
<sequence length="224" mass="23615">MVKIMNADAESRGRAVRAYGGISAAERRERRRTALLDAALDLLAEGGANAVTKRAVCARARLNDRYFYEHFADRDVLVQALAGQLTADGIAAVISATLAAGPDLHEQVRAAADAALGFLAADPRRQALVLASHSDAALQSGRLSTQRDIAAAMAAVVRELRPPDPAAAPLDLDMTAYAVVSGTLELVAAWIRGEFRATRTHLTELIAALLLAGTAITPAAPEDR</sequence>
<dbReference type="Gene3D" id="1.10.10.60">
    <property type="entry name" value="Homeodomain-like"/>
    <property type="match status" value="1"/>
</dbReference>
<gene>
    <name evidence="4" type="ORF">C5F51_31370</name>
</gene>
<dbReference type="PROSITE" id="PS50977">
    <property type="entry name" value="HTH_TETR_2"/>
    <property type="match status" value="1"/>
</dbReference>
<dbReference type="Pfam" id="PF00440">
    <property type="entry name" value="TetR_N"/>
    <property type="match status" value="1"/>
</dbReference>
<accession>A0A2S5ZX86</accession>